<gene>
    <name evidence="11" type="primary">aroC</name>
    <name evidence="13" type="ORF">EL26_08845</name>
</gene>
<sequence>MTLRYLTAGESHGPALTAIVEGLPSNLQLEIELINQQLWRRQQGYGRGGRMKIETDRADILSGVRFGKTMGTPVAMTIHNKDWRNWSEKMAIEGEPHESVVEITKPRPGHADLAGALKYNQEDIRNVLERASARNTATMVAVGSIARQLLKRFGIDVYGHVVELGQIKVEKFEGTFAEIAERAEKSEVRVADPEVEQEIIASIDQAKADGNTLGGIFEVIVTGLPIGLGSYSHPDRKLDGRLAQAVMSIQAIKGVEIGLGFEAARRPGSQVHDEINFRGGEYYRPTNRAGGLEGGVTNGQPLIVRGAMKPIPTLYKPLESVDMRTKEPYRATIERSDVCAVPAACVVGEAMVAWVVAQAFLEKFGGDSVEEIERNLAGYKQQIGDR</sequence>
<feature type="binding site" evidence="11">
    <location>
        <begin position="250"/>
        <end position="251"/>
    </location>
    <ligand>
        <name>FMN</name>
        <dbReference type="ChEBI" id="CHEBI:58210"/>
    </ligand>
</feature>
<feature type="binding site" evidence="11">
    <location>
        <begin position="309"/>
        <end position="313"/>
    </location>
    <ligand>
        <name>FMN</name>
        <dbReference type="ChEBI" id="CHEBI:58210"/>
    </ligand>
</feature>
<dbReference type="UniPathway" id="UPA00053">
    <property type="reaction ID" value="UER00090"/>
</dbReference>
<dbReference type="PANTHER" id="PTHR21085:SF0">
    <property type="entry name" value="CHORISMATE SYNTHASE"/>
    <property type="match status" value="1"/>
</dbReference>
<comment type="cofactor">
    <cofactor evidence="11 12">
        <name>FMNH2</name>
        <dbReference type="ChEBI" id="CHEBI:57618"/>
    </cofactor>
    <text evidence="11 12">Reduced FMN (FMNH(2)).</text>
</comment>
<evidence type="ECO:0000256" key="6">
    <source>
        <dbReference type="ARBA" id="ARBA00022643"/>
    </source>
</evidence>
<evidence type="ECO:0000313" key="14">
    <source>
        <dbReference type="Proteomes" id="UP000027931"/>
    </source>
</evidence>
<keyword evidence="10 11" id="KW-0456">Lyase</keyword>
<dbReference type="NCBIfam" id="NF003793">
    <property type="entry name" value="PRK05382.1"/>
    <property type="match status" value="1"/>
</dbReference>
<evidence type="ECO:0000256" key="2">
    <source>
        <dbReference type="ARBA" id="ARBA00008014"/>
    </source>
</evidence>
<dbReference type="InterPro" id="IPR035904">
    <property type="entry name" value="Chorismate_synth_AroC_sf"/>
</dbReference>
<feature type="binding site" evidence="11">
    <location>
        <position position="41"/>
    </location>
    <ligand>
        <name>NADP(+)</name>
        <dbReference type="ChEBI" id="CHEBI:58349"/>
    </ligand>
</feature>
<keyword evidence="8 11" id="KW-0521">NADP</keyword>
<keyword evidence="5 11" id="KW-0285">Flavoprotein</keyword>
<accession>A0A074LUY6</accession>
<comment type="pathway">
    <text evidence="1 11 12">Metabolic intermediate biosynthesis; chorismate biosynthesis; chorismate from D-erythrose 4-phosphate and phosphoenolpyruvate: step 7/7.</text>
</comment>
<organism evidence="13 14">
    <name type="scientific">Tumebacillus flagellatus</name>
    <dbReference type="NCBI Taxonomy" id="1157490"/>
    <lineage>
        <taxon>Bacteria</taxon>
        <taxon>Bacillati</taxon>
        <taxon>Bacillota</taxon>
        <taxon>Bacilli</taxon>
        <taxon>Bacillales</taxon>
        <taxon>Alicyclobacillaceae</taxon>
        <taxon>Tumebacillus</taxon>
    </lineage>
</organism>
<dbReference type="InterPro" id="IPR020541">
    <property type="entry name" value="Chorismate_synthase_CS"/>
</dbReference>
<evidence type="ECO:0000256" key="3">
    <source>
        <dbReference type="ARBA" id="ARBA00013036"/>
    </source>
</evidence>
<dbReference type="NCBIfam" id="TIGR00033">
    <property type="entry name" value="aroC"/>
    <property type="match status" value="1"/>
</dbReference>
<feature type="binding site" evidence="11">
    <location>
        <position position="294"/>
    </location>
    <ligand>
        <name>FMN</name>
        <dbReference type="ChEBI" id="CHEBI:58210"/>
    </ligand>
</feature>
<dbReference type="RefSeq" id="WP_038086718.1">
    <property type="nucleotide sequence ID" value="NZ_JMIR01000009.1"/>
</dbReference>
<comment type="catalytic activity">
    <reaction evidence="11 12">
        <text>5-O-(1-carboxyvinyl)-3-phosphoshikimate = chorismate + phosphate</text>
        <dbReference type="Rhea" id="RHEA:21020"/>
        <dbReference type="ChEBI" id="CHEBI:29748"/>
        <dbReference type="ChEBI" id="CHEBI:43474"/>
        <dbReference type="ChEBI" id="CHEBI:57701"/>
        <dbReference type="EC" id="4.2.3.5"/>
    </reaction>
</comment>
<dbReference type="GO" id="GO:0008652">
    <property type="term" value="P:amino acid biosynthetic process"/>
    <property type="evidence" value="ECO:0007669"/>
    <property type="project" value="UniProtKB-KW"/>
</dbReference>
<dbReference type="GO" id="GO:0009073">
    <property type="term" value="P:aromatic amino acid family biosynthetic process"/>
    <property type="evidence" value="ECO:0007669"/>
    <property type="project" value="UniProtKB-KW"/>
</dbReference>
<dbReference type="CDD" id="cd07304">
    <property type="entry name" value="Chorismate_synthase"/>
    <property type="match status" value="1"/>
</dbReference>
<dbReference type="PROSITE" id="PS00788">
    <property type="entry name" value="CHORISMATE_SYNTHASE_2"/>
    <property type="match status" value="1"/>
</dbReference>
<dbReference type="GO" id="GO:0010181">
    <property type="term" value="F:FMN binding"/>
    <property type="evidence" value="ECO:0007669"/>
    <property type="project" value="TreeGrafter"/>
</dbReference>
<protein>
    <recommendedName>
        <fullName evidence="3 11">Chorismate synthase</fullName>
        <shortName evidence="11">CS</shortName>
        <ecNumber evidence="3 11">4.2.3.5</ecNumber>
    </recommendedName>
    <alternativeName>
        <fullName evidence="11">5-enolpyruvylshikimate-3-phosphate phospholyase</fullName>
    </alternativeName>
</protein>
<name>A0A074LUY6_9BACL</name>
<dbReference type="EMBL" id="JMIR01000009">
    <property type="protein sequence ID" value="KEO83748.1"/>
    <property type="molecule type" value="Genomic_DNA"/>
</dbReference>
<dbReference type="Gene3D" id="3.60.150.10">
    <property type="entry name" value="Chorismate synthase AroC"/>
    <property type="match status" value="1"/>
</dbReference>
<keyword evidence="14" id="KW-1185">Reference proteome</keyword>
<dbReference type="Proteomes" id="UP000027931">
    <property type="component" value="Unassembled WGS sequence"/>
</dbReference>
<dbReference type="SUPFAM" id="SSF103263">
    <property type="entry name" value="Chorismate synthase, AroC"/>
    <property type="match status" value="1"/>
</dbReference>
<comment type="function">
    <text evidence="11">Catalyzes the anti-1,4-elimination of the C-3 phosphate and the C-6 proR hydrogen from 5-enolpyruvylshikimate-3-phosphate (EPSP) to yield chorismate, which is the branch point compound that serves as the starting substrate for the three terminal pathways of aromatic amino acid biosynthesis. This reaction introduces a second double bond into the aromatic ring system.</text>
</comment>
<dbReference type="GO" id="GO:0009423">
    <property type="term" value="P:chorismate biosynthetic process"/>
    <property type="evidence" value="ECO:0007669"/>
    <property type="project" value="UniProtKB-UniRule"/>
</dbReference>
<keyword evidence="9 11" id="KW-0057">Aromatic amino acid biosynthesis</keyword>
<dbReference type="EC" id="4.2.3.5" evidence="3 11"/>
<comment type="similarity">
    <text evidence="2 11 12">Belongs to the chorismate synthase family.</text>
</comment>
<comment type="caution">
    <text evidence="13">The sequence shown here is derived from an EMBL/GenBank/DDBJ whole genome shotgun (WGS) entry which is preliminary data.</text>
</comment>
<keyword evidence="7 11" id="KW-0274">FAD</keyword>
<proteinExistence type="inferred from homology"/>
<dbReference type="InterPro" id="IPR000453">
    <property type="entry name" value="Chorismate_synth"/>
</dbReference>
<comment type="subunit">
    <text evidence="11">Homotetramer.</text>
</comment>
<evidence type="ECO:0000256" key="1">
    <source>
        <dbReference type="ARBA" id="ARBA00005044"/>
    </source>
</evidence>
<feature type="binding site" evidence="11">
    <location>
        <position position="47"/>
    </location>
    <ligand>
        <name>NADP(+)</name>
        <dbReference type="ChEBI" id="CHEBI:58349"/>
    </ligand>
</feature>
<dbReference type="PIRSF" id="PIRSF001456">
    <property type="entry name" value="Chorismate_synth"/>
    <property type="match status" value="1"/>
</dbReference>
<evidence type="ECO:0000256" key="7">
    <source>
        <dbReference type="ARBA" id="ARBA00022827"/>
    </source>
</evidence>
<dbReference type="STRING" id="1157490.EL26_08845"/>
<evidence type="ECO:0000313" key="13">
    <source>
        <dbReference type="EMBL" id="KEO83748.1"/>
    </source>
</evidence>
<evidence type="ECO:0000256" key="8">
    <source>
        <dbReference type="ARBA" id="ARBA00022857"/>
    </source>
</evidence>
<reference evidence="13 14" key="1">
    <citation type="journal article" date="2013" name="Int. J. Syst. Evol. Microbiol.">
        <title>Tumebacillus flagellatus sp. nov., an alpha-amylase/pullulanase-producing bacterium isolated from cassava wastewater.</title>
        <authorList>
            <person name="Wang Q."/>
            <person name="Xie N."/>
            <person name="Qin Y."/>
            <person name="Shen N."/>
            <person name="Zhu J."/>
            <person name="Mi H."/>
            <person name="Huang R."/>
        </authorList>
    </citation>
    <scope>NUCLEOTIDE SEQUENCE [LARGE SCALE GENOMIC DNA]</scope>
    <source>
        <strain evidence="13 14">GST4</strain>
    </source>
</reference>
<dbReference type="PROSITE" id="PS00789">
    <property type="entry name" value="CHORISMATE_SYNTHASE_3"/>
    <property type="match status" value="1"/>
</dbReference>
<keyword evidence="4 11" id="KW-0028">Amino-acid biosynthesis</keyword>
<evidence type="ECO:0000256" key="12">
    <source>
        <dbReference type="RuleBase" id="RU000605"/>
    </source>
</evidence>
<evidence type="ECO:0000256" key="9">
    <source>
        <dbReference type="ARBA" id="ARBA00023141"/>
    </source>
</evidence>
<dbReference type="GO" id="GO:0004107">
    <property type="term" value="F:chorismate synthase activity"/>
    <property type="evidence" value="ECO:0007669"/>
    <property type="project" value="UniProtKB-UniRule"/>
</dbReference>
<feature type="binding site" evidence="11">
    <location>
        <position position="335"/>
    </location>
    <ligand>
        <name>FMN</name>
        <dbReference type="ChEBI" id="CHEBI:58210"/>
    </ligand>
</feature>
<evidence type="ECO:0000256" key="5">
    <source>
        <dbReference type="ARBA" id="ARBA00022630"/>
    </source>
</evidence>
<dbReference type="eggNOG" id="COG0082">
    <property type="taxonomic scope" value="Bacteria"/>
</dbReference>
<dbReference type="HAMAP" id="MF_00300">
    <property type="entry name" value="Chorismate_synth"/>
    <property type="match status" value="1"/>
</dbReference>
<feature type="binding site" evidence="11">
    <location>
        <begin position="130"/>
        <end position="132"/>
    </location>
    <ligand>
        <name>FMN</name>
        <dbReference type="ChEBI" id="CHEBI:58210"/>
    </ligand>
</feature>
<evidence type="ECO:0000256" key="10">
    <source>
        <dbReference type="ARBA" id="ARBA00023239"/>
    </source>
</evidence>
<evidence type="ECO:0000256" key="4">
    <source>
        <dbReference type="ARBA" id="ARBA00022605"/>
    </source>
</evidence>
<dbReference type="PROSITE" id="PS00787">
    <property type="entry name" value="CHORISMATE_SYNTHASE_1"/>
    <property type="match status" value="1"/>
</dbReference>
<keyword evidence="6 11" id="KW-0288">FMN</keyword>
<dbReference type="Pfam" id="PF01264">
    <property type="entry name" value="Chorismate_synt"/>
    <property type="match status" value="1"/>
</dbReference>
<dbReference type="GO" id="GO:0005829">
    <property type="term" value="C:cytosol"/>
    <property type="evidence" value="ECO:0007669"/>
    <property type="project" value="TreeGrafter"/>
</dbReference>
<dbReference type="FunFam" id="3.60.150.10:FF:000002">
    <property type="entry name" value="Chorismate synthase"/>
    <property type="match status" value="1"/>
</dbReference>
<dbReference type="AlphaFoldDB" id="A0A074LUY6"/>
<dbReference type="PANTHER" id="PTHR21085">
    <property type="entry name" value="CHORISMATE SYNTHASE"/>
    <property type="match status" value="1"/>
</dbReference>
<evidence type="ECO:0000256" key="11">
    <source>
        <dbReference type="HAMAP-Rule" id="MF_00300"/>
    </source>
</evidence>